<keyword evidence="3" id="KW-0677">Repeat</keyword>
<dbReference type="WBParaSite" id="OFLC_0000940901-mRNA-1">
    <property type="protein sequence ID" value="OFLC_0000940901-mRNA-1"/>
    <property type="gene ID" value="OFLC_0000940901"/>
</dbReference>
<dbReference type="Proteomes" id="UP000267606">
    <property type="component" value="Unassembled WGS sequence"/>
</dbReference>
<evidence type="ECO:0000256" key="4">
    <source>
        <dbReference type="ARBA" id="ARBA00022989"/>
    </source>
</evidence>
<evidence type="ECO:0000256" key="1">
    <source>
        <dbReference type="ARBA" id="ARBA00004370"/>
    </source>
</evidence>
<evidence type="ECO:0000313" key="9">
    <source>
        <dbReference type="WBParaSite" id="OFLC_0000940901-mRNA-1"/>
    </source>
</evidence>
<dbReference type="GO" id="GO:0061025">
    <property type="term" value="P:membrane fusion"/>
    <property type="evidence" value="ECO:0007669"/>
    <property type="project" value="TreeGrafter"/>
</dbReference>
<feature type="domain" description="Ferlin dsRNA-binding" evidence="6">
    <location>
        <begin position="38"/>
        <end position="70"/>
    </location>
</feature>
<evidence type="ECO:0000313" key="8">
    <source>
        <dbReference type="Proteomes" id="UP000267606"/>
    </source>
</evidence>
<dbReference type="EMBL" id="UZAJ01011490">
    <property type="protein sequence ID" value="VDO60348.1"/>
    <property type="molecule type" value="Genomic_DNA"/>
</dbReference>
<keyword evidence="8" id="KW-1185">Reference proteome</keyword>
<gene>
    <name evidence="7" type="ORF">OFLC_LOCUS9409</name>
</gene>
<reference evidence="9" key="1">
    <citation type="submission" date="2016-06" db="UniProtKB">
        <authorList>
            <consortium name="WormBaseParasite"/>
        </authorList>
    </citation>
    <scope>IDENTIFICATION</scope>
</reference>
<accession>A0A183HPJ8</accession>
<evidence type="ECO:0000256" key="5">
    <source>
        <dbReference type="ARBA" id="ARBA00023136"/>
    </source>
</evidence>
<dbReference type="AlphaFoldDB" id="A0A183HPJ8"/>
<sequence length="80" mass="9421">MIEMEVEIPMDKNLVVSVMDRHHNEIGNTIIDLENRLLTQFRATVGLSQQYTVRGPLVWRDQRTPLSILKWLIIVIIFDF</sequence>
<evidence type="ECO:0000256" key="2">
    <source>
        <dbReference type="ARBA" id="ARBA00022692"/>
    </source>
</evidence>
<proteinExistence type="predicted"/>
<protein>
    <submittedName>
        <fullName evidence="9">Band_3_cyto domain-containing protein</fullName>
    </submittedName>
</protein>
<evidence type="ECO:0000256" key="3">
    <source>
        <dbReference type="ARBA" id="ARBA00022737"/>
    </source>
</evidence>
<keyword evidence="2" id="KW-0812">Transmembrane</keyword>
<dbReference type="STRING" id="387005.A0A183HPJ8"/>
<comment type="subcellular location">
    <subcellularLocation>
        <location evidence="1">Membrane</location>
    </subcellularLocation>
</comment>
<dbReference type="InterPro" id="IPR055072">
    <property type="entry name" value="Ferlin_DSRM"/>
</dbReference>
<dbReference type="GO" id="GO:0007009">
    <property type="term" value="P:plasma membrane organization"/>
    <property type="evidence" value="ECO:0007669"/>
    <property type="project" value="TreeGrafter"/>
</dbReference>
<evidence type="ECO:0000313" key="7">
    <source>
        <dbReference type="EMBL" id="VDO60348.1"/>
    </source>
</evidence>
<dbReference type="InterPro" id="IPR037721">
    <property type="entry name" value="Ferlin"/>
</dbReference>
<dbReference type="PANTHER" id="PTHR12546">
    <property type="entry name" value="FER-1-LIKE"/>
    <property type="match status" value="1"/>
</dbReference>
<organism evidence="9">
    <name type="scientific">Onchocerca flexuosa</name>
    <dbReference type="NCBI Taxonomy" id="387005"/>
    <lineage>
        <taxon>Eukaryota</taxon>
        <taxon>Metazoa</taxon>
        <taxon>Ecdysozoa</taxon>
        <taxon>Nematoda</taxon>
        <taxon>Chromadorea</taxon>
        <taxon>Rhabditida</taxon>
        <taxon>Spirurina</taxon>
        <taxon>Spiruromorpha</taxon>
        <taxon>Filarioidea</taxon>
        <taxon>Onchocercidae</taxon>
        <taxon>Onchocerca</taxon>
    </lineage>
</organism>
<keyword evidence="4" id="KW-1133">Transmembrane helix</keyword>
<dbReference type="PANTHER" id="PTHR12546:SF33">
    <property type="entry name" value="SPERM VESICLE FUSION PROTEIN FER-1"/>
    <property type="match status" value="1"/>
</dbReference>
<name>A0A183HPJ8_9BILA</name>
<evidence type="ECO:0000259" key="6">
    <source>
        <dbReference type="Pfam" id="PF22901"/>
    </source>
</evidence>
<keyword evidence="5" id="KW-0472">Membrane</keyword>
<dbReference type="GO" id="GO:0016020">
    <property type="term" value="C:membrane"/>
    <property type="evidence" value="ECO:0007669"/>
    <property type="project" value="UniProtKB-SubCell"/>
</dbReference>
<reference evidence="7 8" key="2">
    <citation type="submission" date="2018-11" db="EMBL/GenBank/DDBJ databases">
        <authorList>
            <consortium name="Pathogen Informatics"/>
        </authorList>
    </citation>
    <scope>NUCLEOTIDE SEQUENCE [LARGE SCALE GENOMIC DNA]</scope>
</reference>
<dbReference type="Pfam" id="PF22901">
    <property type="entry name" value="dsrm_Ferlin"/>
    <property type="match status" value="1"/>
</dbReference>